<proteinExistence type="predicted"/>
<sequence>MGNCLSSCAKSSSEALQNNEGKNEQLVSTKANTVIIAQQPTCSPIKIFATSANDNEIRVLVQKELAALQAQIKHSQAVLESLGAASQGNGKRVCAFIHRTTQTLGQENQPRSLECIATKDNTTAKDWKCQELASSCPAIVTNVSIAVQTDNNRQMVVDVRVDSDVGQDRDCFLPPISPYDLVNTHQPRPSHKVSSGSTVGFEPRSLDLDLDIYRSCRKLSVLPEEELCEAPPSPHLMLLSGTQQAHSFESYLHPHTANSGISGPVRQLSDPTPAVSTSPPPRVSTRRPLQIQTPQTQYFRFPDTSSFETDSGLESKPTRSGSRSSPTCDIDERITSPTYGILQDTVSQLVTFSPIVQNLEVPHFTFINSPETSPYKTPPEGFSNVQTPEYCSTPHSEISLRKKSIESVSESLSFQTLSDSSPGNVNNPSSSPFGSLSPVKRSSLPDDGGTLVTDLNNPSKLVVKPLHSMLSILMDAKPKSKQQEPAETLNRAPSRRRLTRSLMRVSSQTPLELVSVREPLPVQPDSTSSSVETVIRATDLLEKPIFDRSPIRKIESLESSASFETMQNESVPESNNDPANLNRSLSETSGASSILSSQSFPSLSDNVLRQLGLWLEEKQAVIGCDTEPQSEKDIEDKYSSLLLAFQTDKLTLSSRLELQNRLRDQAEHNLNIEIQQLQVAVTHLISSKSTELSDLHTQITNLSKAAMRVSTAAEMYGAVQQESRLSRAVDIILSHVENLKQAYNKEKTEHVETKKVLSENKSEIKKNAVQKARCRRRATIAVGVAQLGTNITSHDNNSAINSTSLVDARAGSFFVRSRFQRNPQLSRERSNSADNFQGLDKQICVPTEEELSEQIPLLLRMNPNEKKLIRTCSHKACTCEPPSESDMEEESDVSIQEEPRLSPCVVTSYQR</sequence>
<keyword evidence="10" id="KW-1185">Reference proteome</keyword>
<evidence type="ECO:0000256" key="8">
    <source>
        <dbReference type="SAM" id="MobiDB-lite"/>
    </source>
</evidence>
<organism evidence="9 10">
    <name type="scientific">Laodelphax striatellus</name>
    <name type="common">Small brown planthopper</name>
    <name type="synonym">Delphax striatella</name>
    <dbReference type="NCBI Taxonomy" id="195883"/>
    <lineage>
        <taxon>Eukaryota</taxon>
        <taxon>Metazoa</taxon>
        <taxon>Ecdysozoa</taxon>
        <taxon>Arthropoda</taxon>
        <taxon>Hexapoda</taxon>
        <taxon>Insecta</taxon>
        <taxon>Pterygota</taxon>
        <taxon>Neoptera</taxon>
        <taxon>Paraneoptera</taxon>
        <taxon>Hemiptera</taxon>
        <taxon>Auchenorrhyncha</taxon>
        <taxon>Fulgoroidea</taxon>
        <taxon>Delphacidae</taxon>
        <taxon>Criomorphinae</taxon>
        <taxon>Laodelphax</taxon>
    </lineage>
</organism>
<evidence type="ECO:0000256" key="7">
    <source>
        <dbReference type="ARBA" id="ARBA00023136"/>
    </source>
</evidence>
<protein>
    <recommendedName>
        <fullName evidence="11">Lymphoid-restricted membrane protein</fullName>
    </recommendedName>
</protein>
<comment type="caution">
    <text evidence="9">The sequence shown here is derived from an EMBL/GenBank/DDBJ whole genome shotgun (WGS) entry which is preliminary data.</text>
</comment>
<dbReference type="Proteomes" id="UP000291343">
    <property type="component" value="Unassembled WGS sequence"/>
</dbReference>
<dbReference type="AlphaFoldDB" id="A0A482XR48"/>
<feature type="region of interest" description="Disordered" evidence="8">
    <location>
        <begin position="415"/>
        <end position="456"/>
    </location>
</feature>
<keyword evidence="5" id="KW-1133">Transmembrane helix</keyword>
<keyword evidence="3" id="KW-0963">Cytoplasm</keyword>
<dbReference type="GO" id="GO:0016020">
    <property type="term" value="C:membrane"/>
    <property type="evidence" value="ECO:0007669"/>
    <property type="project" value="UniProtKB-SubCell"/>
</dbReference>
<dbReference type="Pfam" id="PF05781">
    <property type="entry name" value="MRVI1"/>
    <property type="match status" value="1"/>
</dbReference>
<evidence type="ECO:0008006" key="11">
    <source>
        <dbReference type="Google" id="ProtNLM"/>
    </source>
</evidence>
<evidence type="ECO:0000256" key="5">
    <source>
        <dbReference type="ARBA" id="ARBA00022989"/>
    </source>
</evidence>
<dbReference type="EMBL" id="QKKF02001335">
    <property type="protein sequence ID" value="RZF48655.1"/>
    <property type="molecule type" value="Genomic_DNA"/>
</dbReference>
<evidence type="ECO:0000313" key="10">
    <source>
        <dbReference type="Proteomes" id="UP000291343"/>
    </source>
</evidence>
<keyword evidence="7" id="KW-0472">Membrane</keyword>
<feature type="compositionally biased region" description="Low complexity" evidence="8">
    <location>
        <begin position="418"/>
        <end position="435"/>
    </location>
</feature>
<dbReference type="GO" id="GO:0005737">
    <property type="term" value="C:cytoplasm"/>
    <property type="evidence" value="ECO:0007669"/>
    <property type="project" value="UniProtKB-SubCell"/>
</dbReference>
<comment type="subcellular location">
    <subcellularLocation>
        <location evidence="2">Cytoplasm</location>
    </subcellularLocation>
    <subcellularLocation>
        <location evidence="1">Membrane</location>
        <topology evidence="1">Single-pass membrane protein</topology>
    </subcellularLocation>
</comment>
<evidence type="ECO:0000256" key="2">
    <source>
        <dbReference type="ARBA" id="ARBA00004496"/>
    </source>
</evidence>
<evidence type="ECO:0000256" key="1">
    <source>
        <dbReference type="ARBA" id="ARBA00004167"/>
    </source>
</evidence>
<dbReference type="STRING" id="195883.A0A482XR48"/>
<feature type="region of interest" description="Disordered" evidence="8">
    <location>
        <begin position="879"/>
        <end position="911"/>
    </location>
</feature>
<feature type="compositionally biased region" description="Polar residues" evidence="8">
    <location>
        <begin position="290"/>
        <end position="309"/>
    </location>
</feature>
<reference evidence="9 10" key="1">
    <citation type="journal article" date="2017" name="Gigascience">
        <title>Genome sequence of the small brown planthopper, Laodelphax striatellus.</title>
        <authorList>
            <person name="Zhu J."/>
            <person name="Jiang F."/>
            <person name="Wang X."/>
            <person name="Yang P."/>
            <person name="Bao Y."/>
            <person name="Zhao W."/>
            <person name="Wang W."/>
            <person name="Lu H."/>
            <person name="Wang Q."/>
            <person name="Cui N."/>
            <person name="Li J."/>
            <person name="Chen X."/>
            <person name="Luo L."/>
            <person name="Yu J."/>
            <person name="Kang L."/>
            <person name="Cui F."/>
        </authorList>
    </citation>
    <scope>NUCLEOTIDE SEQUENCE [LARGE SCALE GENOMIC DNA]</scope>
    <source>
        <strain evidence="9">Lst14</strain>
    </source>
</reference>
<feature type="region of interest" description="Disordered" evidence="8">
    <location>
        <begin position="475"/>
        <end position="504"/>
    </location>
</feature>
<dbReference type="PANTHER" id="PTHR15352:SF1">
    <property type="entry name" value="KASH5-LIKE COILED-COIL DOMAIN-CONTAINING PROTEIN"/>
    <property type="match status" value="1"/>
</dbReference>
<name>A0A482XR48_LAOST</name>
<dbReference type="OrthoDB" id="10062605at2759"/>
<keyword evidence="6" id="KW-0175">Coiled coil</keyword>
<gene>
    <name evidence="9" type="ORF">LSTR_LSTR010745</name>
</gene>
<keyword evidence="4" id="KW-0812">Transmembrane</keyword>
<dbReference type="InterPro" id="IPR008677">
    <property type="entry name" value="MRVI1"/>
</dbReference>
<feature type="compositionally biased region" description="Acidic residues" evidence="8">
    <location>
        <begin position="883"/>
        <end position="892"/>
    </location>
</feature>
<dbReference type="PANTHER" id="PTHR15352">
    <property type="entry name" value="LYMPHOID-RESTRICTED MEMBRANE PROTEIN, JAW1"/>
    <property type="match status" value="1"/>
</dbReference>
<evidence type="ECO:0000256" key="4">
    <source>
        <dbReference type="ARBA" id="ARBA00022692"/>
    </source>
</evidence>
<dbReference type="InParanoid" id="A0A482XR48"/>
<evidence type="ECO:0000256" key="3">
    <source>
        <dbReference type="ARBA" id="ARBA00022490"/>
    </source>
</evidence>
<feature type="region of interest" description="Disordered" evidence="8">
    <location>
        <begin position="560"/>
        <end position="587"/>
    </location>
</feature>
<accession>A0A482XR48</accession>
<evidence type="ECO:0000313" key="9">
    <source>
        <dbReference type="EMBL" id="RZF48655.1"/>
    </source>
</evidence>
<evidence type="ECO:0000256" key="6">
    <source>
        <dbReference type="ARBA" id="ARBA00023054"/>
    </source>
</evidence>
<feature type="region of interest" description="Disordered" evidence="8">
    <location>
        <begin position="253"/>
        <end position="331"/>
    </location>
</feature>
<feature type="compositionally biased region" description="Polar residues" evidence="8">
    <location>
        <begin position="318"/>
        <end position="327"/>
    </location>
</feature>